<feature type="compositionally biased region" description="Acidic residues" evidence="1">
    <location>
        <begin position="388"/>
        <end position="401"/>
    </location>
</feature>
<dbReference type="Proteomes" id="UP000472372">
    <property type="component" value="Chromosome 11"/>
</dbReference>
<dbReference type="AlphaFoldDB" id="A0A6S6WGJ0"/>
<organism evidence="2 3">
    <name type="scientific">Pyrenophora teres f. teres</name>
    <dbReference type="NCBI Taxonomy" id="97479"/>
    <lineage>
        <taxon>Eukaryota</taxon>
        <taxon>Fungi</taxon>
        <taxon>Dikarya</taxon>
        <taxon>Ascomycota</taxon>
        <taxon>Pezizomycotina</taxon>
        <taxon>Dothideomycetes</taxon>
        <taxon>Pleosporomycetidae</taxon>
        <taxon>Pleosporales</taxon>
        <taxon>Pleosporineae</taxon>
        <taxon>Pleosporaceae</taxon>
        <taxon>Pyrenophora</taxon>
    </lineage>
</organism>
<feature type="region of interest" description="Disordered" evidence="1">
    <location>
        <begin position="387"/>
        <end position="482"/>
    </location>
</feature>
<feature type="region of interest" description="Disordered" evidence="1">
    <location>
        <begin position="76"/>
        <end position="96"/>
    </location>
</feature>
<name>A0A6S6WGJ0_9PLEO</name>
<feature type="compositionally biased region" description="Basic and acidic residues" evidence="1">
    <location>
        <begin position="408"/>
        <end position="430"/>
    </location>
</feature>
<reference evidence="2" key="1">
    <citation type="submission" date="2021-02" db="EMBL/GenBank/DDBJ databases">
        <authorList>
            <person name="Syme A R."/>
            <person name="Syme A R."/>
            <person name="Moolhuijzen P."/>
        </authorList>
    </citation>
    <scope>NUCLEOTIDE SEQUENCE</scope>
    <source>
        <strain evidence="2">W1-1</strain>
    </source>
</reference>
<evidence type="ECO:0000256" key="1">
    <source>
        <dbReference type="SAM" id="MobiDB-lite"/>
    </source>
</evidence>
<protein>
    <submittedName>
        <fullName evidence="2">Uncharacterized protein</fullName>
    </submittedName>
</protein>
<proteinExistence type="predicted"/>
<gene>
    <name evidence="2" type="ORF">PTTW11_10531</name>
</gene>
<accession>A0A6S6WGJ0</accession>
<feature type="region of interest" description="Disordered" evidence="1">
    <location>
        <begin position="215"/>
        <end position="239"/>
    </location>
</feature>
<dbReference type="EMBL" id="HG992987">
    <property type="protein sequence ID" value="CAE7214281.1"/>
    <property type="molecule type" value="Genomic_DNA"/>
</dbReference>
<evidence type="ECO:0000313" key="3">
    <source>
        <dbReference type="Proteomes" id="UP000472372"/>
    </source>
</evidence>
<sequence>MQPKLPVKASVLLKGDDLRHFKDFRYWRSCCNPAVLDIRDEYMTLPTAYEYYEFRNHCANTHLAKETGVAGQCRHPLHPGHPAAKSQKPEVDRANQSPKEVAQWCPLCTVKIHLGLLDALYKQWEAVGGPWHNPDSPPRTPARHEAMRAYTVRKKDFANELLKLEDISQAEKEWENANSSISTSVEAPQKYSATKALDAYAKIVKFPGMAPAPEPISSITPFPSPGQPKKKKLSFSPDVPQETRHRPCAHYFRNCPSVYDPHSPHACPSKEGWAETSFQNDLHYNLCQCRLLLCDRNPSSHGEVTYRELHDDASKDLLVALVEEWLENLDNQAEKQYWTRNLTATTDLFAVWKEDDVTGEELFSDWIRLEVLEGSNLEAHARAIGDLSESDDEEGSEEFFDQESVASDSEHGNEGEGEDVKVEEQEEKAGIRKRKRGGSVDIWSDPMDLDDDVNGRSEIVGFVGGQDPTNQLSHWIDEHSKQ</sequence>
<evidence type="ECO:0000313" key="2">
    <source>
        <dbReference type="EMBL" id="CAE7214281.1"/>
    </source>
</evidence>